<dbReference type="GO" id="GO:0006271">
    <property type="term" value="P:DNA strand elongation involved in DNA replication"/>
    <property type="evidence" value="ECO:0007669"/>
    <property type="project" value="TreeGrafter"/>
</dbReference>
<dbReference type="CDD" id="cd00140">
    <property type="entry name" value="beta_clamp"/>
    <property type="match status" value="1"/>
</dbReference>
<name>A0A1C9EGT3_9CAUD</name>
<dbReference type="GO" id="GO:0009360">
    <property type="term" value="C:DNA polymerase III complex"/>
    <property type="evidence" value="ECO:0007669"/>
    <property type="project" value="InterPro"/>
</dbReference>
<keyword evidence="3" id="KW-0963">Cytoplasm</keyword>
<feature type="domain" description="DNA polymerase III beta sliding clamp central" evidence="9">
    <location>
        <begin position="141"/>
        <end position="252"/>
    </location>
</feature>
<dbReference type="InterPro" id="IPR001001">
    <property type="entry name" value="DNA_polIII_beta"/>
</dbReference>
<dbReference type="Gene3D" id="3.70.10.10">
    <property type="match status" value="1"/>
</dbReference>
<proteinExistence type="inferred from homology"/>
<evidence type="ECO:0000256" key="1">
    <source>
        <dbReference type="ARBA" id="ARBA00004496"/>
    </source>
</evidence>
<dbReference type="OrthoDB" id="31802at10239"/>
<keyword evidence="7" id="KW-0239">DNA-directed DNA polymerase</keyword>
<keyword evidence="8" id="KW-0238">DNA-binding</keyword>
<protein>
    <submittedName>
        <fullName evidence="10">DNA polymerase III sliding clamp</fullName>
    </submittedName>
</protein>
<comment type="similarity">
    <text evidence="2">Belongs to the beta sliding clamp family.</text>
</comment>
<evidence type="ECO:0000256" key="8">
    <source>
        <dbReference type="ARBA" id="ARBA00023125"/>
    </source>
</evidence>
<dbReference type="GO" id="GO:0003677">
    <property type="term" value="F:DNA binding"/>
    <property type="evidence" value="ECO:0007669"/>
    <property type="project" value="UniProtKB-KW"/>
</dbReference>
<reference evidence="10 11" key="1">
    <citation type="submission" date="2016-07" db="EMBL/GenBank/DDBJ databases">
        <authorList>
            <person name="Ahrens W.T."/>
            <person name="Alaniz S.M."/>
            <person name="Alfonso A.J."/>
            <person name="Andrade A.E."/>
            <person name="Blake C.D."/>
            <person name="Denney K.A."/>
            <person name="Edwards N.C."/>
            <person name="Flores L.M."/>
            <person name="Frontera C.D."/>
            <person name="Frontera J.K."/>
            <person name="Goins A.N."/>
            <person name="Harris C.E."/>
            <person name="Hinojosa K.L."/>
            <person name="Long R.M."/>
            <person name="Lopez J.C."/>
            <person name="Miller C.B."/>
            <person name="Mojica J.C."/>
            <person name="Morales C.A."/>
            <person name="Pena M.C."/>
            <person name="Quezada B.E."/>
            <person name="Rincon P.M."/>
            <person name="Robertson S."/>
            <person name="Soto A.J."/>
            <person name="Vasquez A.D."/>
            <person name="Villegas D.K."/>
            <person name="Vulgamore J.L."/>
            <person name="Robertson M."/>
            <person name="Hatherill J.R."/>
            <person name="Dovalina S.A."/>
            <person name="Zhang D."/>
            <person name="Delesalle V.A."/>
            <person name="Garlena R.A."/>
            <person name="Russell D.A."/>
            <person name="Pope W.H."/>
            <person name="Jacobs-Sera D."/>
            <person name="Hendrix R.W."/>
            <person name="Hatfull G.F."/>
        </authorList>
    </citation>
    <scope>NUCLEOTIDE SEQUENCE [LARGE SCALE GENOMIC DNA]</scope>
</reference>
<dbReference type="GO" id="GO:0008408">
    <property type="term" value="F:3'-5' exonuclease activity"/>
    <property type="evidence" value="ECO:0007669"/>
    <property type="project" value="InterPro"/>
</dbReference>
<organism evidence="10 11">
    <name type="scientific">Mycobacterium phage Gengar</name>
    <dbReference type="NCBI Taxonomy" id="1891963"/>
    <lineage>
        <taxon>Viruses</taxon>
        <taxon>Duplodnaviria</taxon>
        <taxon>Heunggongvirae</taxon>
        <taxon>Uroviricota</taxon>
        <taxon>Caudoviricetes</taxon>
        <taxon>Weiservirinae</taxon>
        <taxon>Kratiovirus</taxon>
        <taxon>Kratiovirus gengar</taxon>
    </lineage>
</organism>
<evidence type="ECO:0000256" key="5">
    <source>
        <dbReference type="ARBA" id="ARBA00022695"/>
    </source>
</evidence>
<evidence type="ECO:0000259" key="9">
    <source>
        <dbReference type="Pfam" id="PF02767"/>
    </source>
</evidence>
<dbReference type="InterPro" id="IPR022637">
    <property type="entry name" value="DNA_polIII_beta_cen"/>
</dbReference>
<dbReference type="Gene3D" id="3.10.150.10">
    <property type="entry name" value="DNA Polymerase III, subunit A, domain 2"/>
    <property type="match status" value="1"/>
</dbReference>
<dbReference type="InterPro" id="IPR046938">
    <property type="entry name" value="DNA_clamp_sf"/>
</dbReference>
<dbReference type="KEGG" id="vg:29060942"/>
<dbReference type="SMART" id="SM00480">
    <property type="entry name" value="POL3Bc"/>
    <property type="match status" value="1"/>
</dbReference>
<keyword evidence="6" id="KW-0235">DNA replication</keyword>
<keyword evidence="4" id="KW-0808">Transferase</keyword>
<dbReference type="Proteomes" id="UP000203815">
    <property type="component" value="Segment"/>
</dbReference>
<sequence length="376" mass="39389">MLTINTADLTTGLAFIKRATGYSASRARSRMPVLNTVRLSARNGGLIVETFDFETAVTLRLPGAGTLAQTVVSIDDLHAALKTIGRRQANITATTSALSIESSGVSVHSPAFTALDDLPAMPDASGQLIVPPRPCLHMTGAEFAATTAAVSAAIGTDDTLPMLTGVRLDVDPAEASAVAATDRFKLAVVDVKPADGFTDTVAALLPGRPVVSFGKFAAKSDTVTVTVAGQWVVLASNTAKVQARLMDAEFPQYRHLLPGGDPAVEFTIDPQAWAKLLKPASAATRSMRFHISAGGVVAVSHPEVGVRLDMETTDMRADEPLVIGLSPEYLAALLATAPRGVKATVAVRKPNRPIIVSWPGARMLLMPVRIPGDDGK</sequence>
<dbReference type="Pfam" id="PF02767">
    <property type="entry name" value="DNA_pol3_beta_2"/>
    <property type="match status" value="1"/>
</dbReference>
<dbReference type="GO" id="GO:0003887">
    <property type="term" value="F:DNA-directed DNA polymerase activity"/>
    <property type="evidence" value="ECO:0007669"/>
    <property type="project" value="UniProtKB-KW"/>
</dbReference>
<evidence type="ECO:0000256" key="7">
    <source>
        <dbReference type="ARBA" id="ARBA00022932"/>
    </source>
</evidence>
<evidence type="ECO:0000256" key="3">
    <source>
        <dbReference type="ARBA" id="ARBA00022490"/>
    </source>
</evidence>
<comment type="subcellular location">
    <subcellularLocation>
        <location evidence="1">Cytoplasm</location>
    </subcellularLocation>
</comment>
<evidence type="ECO:0000256" key="4">
    <source>
        <dbReference type="ARBA" id="ARBA00022679"/>
    </source>
</evidence>
<gene>
    <name evidence="10" type="ORF">SEA_GENGAR_47</name>
</gene>
<dbReference type="RefSeq" id="YP_009282292.1">
    <property type="nucleotide sequence ID" value="NC_031035.1"/>
</dbReference>
<evidence type="ECO:0000313" key="10">
    <source>
        <dbReference type="EMBL" id="AON96702.1"/>
    </source>
</evidence>
<dbReference type="PANTHER" id="PTHR30478">
    <property type="entry name" value="DNA POLYMERASE III SUBUNIT BETA"/>
    <property type="match status" value="1"/>
</dbReference>
<accession>A0A1C9EGT3</accession>
<keyword evidence="5" id="KW-0548">Nucleotidyltransferase</keyword>
<evidence type="ECO:0000313" key="11">
    <source>
        <dbReference type="Proteomes" id="UP000203815"/>
    </source>
</evidence>
<dbReference type="SUPFAM" id="SSF55979">
    <property type="entry name" value="DNA clamp"/>
    <property type="match status" value="1"/>
</dbReference>
<evidence type="ECO:0000256" key="2">
    <source>
        <dbReference type="ARBA" id="ARBA00010752"/>
    </source>
</evidence>
<dbReference type="EMBL" id="KX636165">
    <property type="protein sequence ID" value="AON96702.1"/>
    <property type="molecule type" value="Genomic_DNA"/>
</dbReference>
<dbReference type="GeneID" id="29060942"/>
<dbReference type="PANTHER" id="PTHR30478:SF0">
    <property type="entry name" value="BETA SLIDING CLAMP"/>
    <property type="match status" value="1"/>
</dbReference>
<keyword evidence="11" id="KW-1185">Reference proteome</keyword>
<evidence type="ECO:0000256" key="6">
    <source>
        <dbReference type="ARBA" id="ARBA00022705"/>
    </source>
</evidence>